<dbReference type="PANTHER" id="PTHR31623:SF29">
    <property type="entry name" value="ACYLSUGAR ACYLTRANSFERASE 3-LIKE"/>
    <property type="match status" value="1"/>
</dbReference>
<evidence type="ECO:0000256" key="3">
    <source>
        <dbReference type="ARBA" id="ARBA00023315"/>
    </source>
</evidence>
<dbReference type="AlphaFoldDB" id="A0AAV9LUE7"/>
<reference evidence="4 5" key="1">
    <citation type="submission" date="2023-10" db="EMBL/GenBank/DDBJ databases">
        <title>Genome-Wide Identification Analysis in wild type Solanum Pinnatisectum Reveals Some Genes Defensing Phytophthora Infestans.</title>
        <authorList>
            <person name="Sun C."/>
        </authorList>
    </citation>
    <scope>NUCLEOTIDE SEQUENCE [LARGE SCALE GENOMIC DNA]</scope>
    <source>
        <strain evidence="4">LQN</strain>
        <tissue evidence="4">Leaf</tissue>
    </source>
</reference>
<dbReference type="GO" id="GO:0016746">
    <property type="term" value="F:acyltransferase activity"/>
    <property type="evidence" value="ECO:0007669"/>
    <property type="project" value="UniProtKB-KW"/>
</dbReference>
<protein>
    <recommendedName>
        <fullName evidence="6">Acylsugar acyltransferase 3</fullName>
    </recommendedName>
</protein>
<evidence type="ECO:0000313" key="5">
    <source>
        <dbReference type="Proteomes" id="UP001311915"/>
    </source>
</evidence>
<dbReference type="Proteomes" id="UP001311915">
    <property type="component" value="Unassembled WGS sequence"/>
</dbReference>
<evidence type="ECO:0000256" key="2">
    <source>
        <dbReference type="ARBA" id="ARBA00022679"/>
    </source>
</evidence>
<keyword evidence="2" id="KW-0808">Transferase</keyword>
<dbReference type="PANTHER" id="PTHR31623">
    <property type="entry name" value="F21J9.9"/>
    <property type="match status" value="1"/>
</dbReference>
<gene>
    <name evidence="4" type="ORF">R3W88_021122</name>
</gene>
<evidence type="ECO:0008006" key="6">
    <source>
        <dbReference type="Google" id="ProtNLM"/>
    </source>
</evidence>
<dbReference type="Gene3D" id="3.30.559.10">
    <property type="entry name" value="Chloramphenicol acetyltransferase-like domain"/>
    <property type="match status" value="2"/>
</dbReference>
<evidence type="ECO:0000313" key="4">
    <source>
        <dbReference type="EMBL" id="KAK4728134.1"/>
    </source>
</evidence>
<dbReference type="InterPro" id="IPR023213">
    <property type="entry name" value="CAT-like_dom_sf"/>
</dbReference>
<evidence type="ECO:0000256" key="1">
    <source>
        <dbReference type="ARBA" id="ARBA00009861"/>
    </source>
</evidence>
<name>A0AAV9LUE7_9SOLN</name>
<sequence length="438" mass="49122">MAASSCVSLAEKIIKPDSPTPSSLRRYNLSLMDQIMVLVYMPIVAFYPFLTSKTPQQVSNILENSLSKVLSSYYPFAGTLRDNNTFVDCNDRGAKFMNVRYDCPMSEIVNLPDTGPEYLPFAKGMPWGSTPDDESLLVVQLSHFNCGGLAISVRLSHKIADGCTLCNFISDWASIARDDENANIPSPEMIGSSIFPPSTEMPPTGFHMDTEVDYEFYNLPVSKKRYLFSSSKLEMLKSQVTSETGVQNPSRLEVLFALIYKCAARAARSFKRSSLSIPVNLRPILDPPLATRTIGNILSFIKVETMSEDEMTIGRIVGEIRKAKDEVRKEGHVKEEKLVSLWTEWIYSMGKEFEFYRYSSVCNYPLNNLDFGWGKPSRVTIPVYGTANTCMFMDNLSGDGIEVIIVLPEKVVTQFENSKDLIHFASPVNLSARESIKR</sequence>
<organism evidence="4 5">
    <name type="scientific">Solanum pinnatisectum</name>
    <name type="common">tansyleaf nightshade</name>
    <dbReference type="NCBI Taxonomy" id="50273"/>
    <lineage>
        <taxon>Eukaryota</taxon>
        <taxon>Viridiplantae</taxon>
        <taxon>Streptophyta</taxon>
        <taxon>Embryophyta</taxon>
        <taxon>Tracheophyta</taxon>
        <taxon>Spermatophyta</taxon>
        <taxon>Magnoliopsida</taxon>
        <taxon>eudicotyledons</taxon>
        <taxon>Gunneridae</taxon>
        <taxon>Pentapetalae</taxon>
        <taxon>asterids</taxon>
        <taxon>lamiids</taxon>
        <taxon>Solanales</taxon>
        <taxon>Solanaceae</taxon>
        <taxon>Solanoideae</taxon>
        <taxon>Solaneae</taxon>
        <taxon>Solanum</taxon>
    </lineage>
</organism>
<keyword evidence="3" id="KW-0012">Acyltransferase</keyword>
<comment type="caution">
    <text evidence="4">The sequence shown here is derived from an EMBL/GenBank/DDBJ whole genome shotgun (WGS) entry which is preliminary data.</text>
</comment>
<dbReference type="Pfam" id="PF02458">
    <property type="entry name" value="Transferase"/>
    <property type="match status" value="1"/>
</dbReference>
<comment type="similarity">
    <text evidence="1">Belongs to the plant acyltransferase family.</text>
</comment>
<proteinExistence type="inferred from homology"/>
<accession>A0AAV9LUE7</accession>
<keyword evidence="5" id="KW-1185">Reference proteome</keyword>
<dbReference type="EMBL" id="JAWPEI010000004">
    <property type="protein sequence ID" value="KAK4728134.1"/>
    <property type="molecule type" value="Genomic_DNA"/>
</dbReference>